<name>A0A917Q3R6_9HYPH</name>
<dbReference type="AlphaFoldDB" id="A0A917Q3R6"/>
<accession>A0A917Q3R6</accession>
<keyword evidence="2" id="KW-1185">Reference proteome</keyword>
<evidence type="ECO:0000313" key="1">
    <source>
        <dbReference type="EMBL" id="GGK18293.1"/>
    </source>
</evidence>
<dbReference type="EMBL" id="BMMF01000001">
    <property type="protein sequence ID" value="GGK18293.1"/>
    <property type="molecule type" value="Genomic_DNA"/>
</dbReference>
<dbReference type="RefSeq" id="WP_188908410.1">
    <property type="nucleotide sequence ID" value="NZ_BMMF01000001.1"/>
</dbReference>
<dbReference type="Proteomes" id="UP000600449">
    <property type="component" value="Unassembled WGS sequence"/>
</dbReference>
<comment type="caution">
    <text evidence="1">The sequence shown here is derived from an EMBL/GenBank/DDBJ whole genome shotgun (WGS) entry which is preliminary data.</text>
</comment>
<gene>
    <name evidence="1" type="ORF">GCM10011322_01290</name>
</gene>
<organism evidence="1 2">
    <name type="scientific">Salinarimonas ramus</name>
    <dbReference type="NCBI Taxonomy" id="690164"/>
    <lineage>
        <taxon>Bacteria</taxon>
        <taxon>Pseudomonadati</taxon>
        <taxon>Pseudomonadota</taxon>
        <taxon>Alphaproteobacteria</taxon>
        <taxon>Hyphomicrobiales</taxon>
        <taxon>Salinarimonadaceae</taxon>
        <taxon>Salinarimonas</taxon>
    </lineage>
</organism>
<protein>
    <submittedName>
        <fullName evidence="1">Uncharacterized protein</fullName>
    </submittedName>
</protein>
<sequence length="96" mass="9847">MHETKRDPAPAAGRPRAPELADALTFLQTAAHLLAGLSMAIGSLDEEEAQALSAIVAPAREAVGNAAWLVEAVQGRANGCAAMPHAQATQTSSFAE</sequence>
<reference evidence="1 2" key="1">
    <citation type="journal article" date="2014" name="Int. J. Syst. Evol. Microbiol.">
        <title>Complete genome sequence of Corynebacterium casei LMG S-19264T (=DSM 44701T), isolated from a smear-ripened cheese.</title>
        <authorList>
            <consortium name="US DOE Joint Genome Institute (JGI-PGF)"/>
            <person name="Walter F."/>
            <person name="Albersmeier A."/>
            <person name="Kalinowski J."/>
            <person name="Ruckert C."/>
        </authorList>
    </citation>
    <scope>NUCLEOTIDE SEQUENCE [LARGE SCALE GENOMIC DNA]</scope>
    <source>
        <strain evidence="1 2">CGMCC 1.9161</strain>
    </source>
</reference>
<evidence type="ECO:0000313" key="2">
    <source>
        <dbReference type="Proteomes" id="UP000600449"/>
    </source>
</evidence>
<proteinExistence type="predicted"/>